<evidence type="ECO:0000256" key="1">
    <source>
        <dbReference type="SAM" id="MobiDB-lite"/>
    </source>
</evidence>
<evidence type="ECO:0000313" key="3">
    <source>
        <dbReference type="Proteomes" id="UP000186922"/>
    </source>
</evidence>
<evidence type="ECO:0000313" key="2">
    <source>
        <dbReference type="EMBL" id="GAV01748.1"/>
    </source>
</evidence>
<feature type="region of interest" description="Disordered" evidence="1">
    <location>
        <begin position="69"/>
        <end position="146"/>
    </location>
</feature>
<accession>A0A1D1VPU8</accession>
<organism evidence="2 3">
    <name type="scientific">Ramazzottius varieornatus</name>
    <name type="common">Water bear</name>
    <name type="synonym">Tardigrade</name>
    <dbReference type="NCBI Taxonomy" id="947166"/>
    <lineage>
        <taxon>Eukaryota</taxon>
        <taxon>Metazoa</taxon>
        <taxon>Ecdysozoa</taxon>
        <taxon>Tardigrada</taxon>
        <taxon>Eutardigrada</taxon>
        <taxon>Parachela</taxon>
        <taxon>Hypsibioidea</taxon>
        <taxon>Ramazzottiidae</taxon>
        <taxon>Ramazzottius</taxon>
    </lineage>
</organism>
<reference evidence="2 3" key="1">
    <citation type="journal article" date="2016" name="Nat. Commun.">
        <title>Extremotolerant tardigrade genome and improved radiotolerance of human cultured cells by tardigrade-unique protein.</title>
        <authorList>
            <person name="Hashimoto T."/>
            <person name="Horikawa D.D."/>
            <person name="Saito Y."/>
            <person name="Kuwahara H."/>
            <person name="Kozuka-Hata H."/>
            <person name="Shin-I T."/>
            <person name="Minakuchi Y."/>
            <person name="Ohishi K."/>
            <person name="Motoyama A."/>
            <person name="Aizu T."/>
            <person name="Enomoto A."/>
            <person name="Kondo K."/>
            <person name="Tanaka S."/>
            <person name="Hara Y."/>
            <person name="Koshikawa S."/>
            <person name="Sagara H."/>
            <person name="Miura T."/>
            <person name="Yokobori S."/>
            <person name="Miyagawa K."/>
            <person name="Suzuki Y."/>
            <person name="Kubo T."/>
            <person name="Oyama M."/>
            <person name="Kohara Y."/>
            <person name="Fujiyama A."/>
            <person name="Arakawa K."/>
            <person name="Katayama T."/>
            <person name="Toyoda A."/>
            <person name="Kunieda T."/>
        </authorList>
    </citation>
    <scope>NUCLEOTIDE SEQUENCE [LARGE SCALE GENOMIC DNA]</scope>
    <source>
        <strain evidence="2 3">YOKOZUNA-1</strain>
    </source>
</reference>
<dbReference type="Proteomes" id="UP000186922">
    <property type="component" value="Unassembled WGS sequence"/>
</dbReference>
<name>A0A1D1VPU8_RAMVA</name>
<dbReference type="EMBL" id="BDGG01000007">
    <property type="protein sequence ID" value="GAV01748.1"/>
    <property type="molecule type" value="Genomic_DNA"/>
</dbReference>
<dbReference type="AlphaFoldDB" id="A0A1D1VPU8"/>
<comment type="caution">
    <text evidence="2">The sequence shown here is derived from an EMBL/GenBank/DDBJ whole genome shotgun (WGS) entry which is preliminary data.</text>
</comment>
<protein>
    <submittedName>
        <fullName evidence="2">Uncharacterized protein</fullName>
    </submittedName>
</protein>
<sequence>MSVQNCYDLQQHAPWLLTGGCVSYCHAHFQGGSCLDHSNELIVFNGQLLVKIGKTTMRCLYVDVIVTDNGETVPGTGGGWPPKGYQNLDPPSQADQPPVGTPRFGGRAQIGEGDPRDGQQKPNHTHGPARTSNRERRSQSDMEIDK</sequence>
<gene>
    <name evidence="2" type="primary">RvY_12407-1</name>
    <name evidence="2" type="synonym">RvY_12407.1</name>
    <name evidence="2" type="ORF">RvY_12407</name>
</gene>
<proteinExistence type="predicted"/>
<keyword evidence="3" id="KW-1185">Reference proteome</keyword>
<feature type="compositionally biased region" description="Basic and acidic residues" evidence="1">
    <location>
        <begin position="132"/>
        <end position="146"/>
    </location>
</feature>